<reference evidence="2 3" key="1">
    <citation type="journal article" date="2007" name="Genome Res.">
        <title>Genome characteristics of facultatively symbiotic Frankia sp. strains reflect host range and host plant biogeography.</title>
        <authorList>
            <person name="Normand P."/>
            <person name="Lapierre P."/>
            <person name="Tisa L.S."/>
            <person name="Gogarten J.P."/>
            <person name="Alloisio N."/>
            <person name="Bagnarol E."/>
            <person name="Bassi C.A."/>
            <person name="Berry A.M."/>
            <person name="Bickhart D.M."/>
            <person name="Choisne N."/>
            <person name="Couloux A."/>
            <person name="Cournoyer B."/>
            <person name="Cruveiller S."/>
            <person name="Daubin V."/>
            <person name="Demange N."/>
            <person name="Francino M.P."/>
            <person name="Goltsman E."/>
            <person name="Huang Y."/>
            <person name="Kopp O.R."/>
            <person name="Labarre L."/>
            <person name="Lapidus A."/>
            <person name="Lavire C."/>
            <person name="Marechal J."/>
            <person name="Martinez M."/>
            <person name="Mastronunzio J.E."/>
            <person name="Mullin B.C."/>
            <person name="Niemann J."/>
            <person name="Pujic P."/>
            <person name="Rawnsley T."/>
            <person name="Rouy Z."/>
            <person name="Schenowitz C."/>
            <person name="Sellstedt A."/>
            <person name="Tavares F."/>
            <person name="Tomkins J.P."/>
            <person name="Vallenet D."/>
            <person name="Valverde C."/>
            <person name="Wall L.G."/>
            <person name="Wang Y."/>
            <person name="Medigue C."/>
            <person name="Benson D.R."/>
        </authorList>
    </citation>
    <scope>NUCLEOTIDE SEQUENCE [LARGE SCALE GENOMIC DNA]</scope>
    <source>
        <strain evidence="3">DSM 45818 / CECT 9043 / CcI3</strain>
    </source>
</reference>
<evidence type="ECO:0000313" key="3">
    <source>
        <dbReference type="Proteomes" id="UP000001937"/>
    </source>
</evidence>
<dbReference type="STRING" id="106370.Francci3_2715"/>
<name>Q2J9G6_FRACC</name>
<gene>
    <name evidence="2" type="ordered locus">Francci3_2715</name>
</gene>
<dbReference type="OrthoDB" id="2562278at2"/>
<dbReference type="HOGENOM" id="CLU_058041_0_0_11"/>
<sequence length="345" mass="38805">MITNPPQQRHLGRRTYARPATRTATGYDHLLGLARHLTARDRWITRMIHEHRVLTTHQIAQLGWTSRRAANIRLLELYRWRVLDRFQPLAVSGLAPMHYVLDVAGAAVLAYEDGVDPKKTGYQHDRAKGIAHSLHLAHRVAVNEVFTSLVYHARQPDTAGTLTAWWSQERCAEHFGDIVRPDAYGRWTERGAEVEWFLELDYGTEAMRRLAAKLLDYQQLATATRITTPVLFWFPTSRRETAARQALTRALGDLDRPALVPVATTAADLTAPDDHLDPTLVRWLPLTPAPAGPGRFALHQLDQLWPDRSAPAPKTEDADVPDKPGRLRPPQPMPPTGLHGQHTAA</sequence>
<evidence type="ECO:0008006" key="4">
    <source>
        <dbReference type="Google" id="ProtNLM"/>
    </source>
</evidence>
<feature type="region of interest" description="Disordered" evidence="1">
    <location>
        <begin position="307"/>
        <end position="345"/>
    </location>
</feature>
<feature type="compositionally biased region" description="Basic and acidic residues" evidence="1">
    <location>
        <begin position="314"/>
        <end position="325"/>
    </location>
</feature>
<accession>Q2J9G6</accession>
<dbReference type="PhylomeDB" id="Q2J9G6"/>
<evidence type="ECO:0000313" key="2">
    <source>
        <dbReference type="EMBL" id="ABD12076.1"/>
    </source>
</evidence>
<organism evidence="2 3">
    <name type="scientific">Frankia casuarinae (strain DSM 45818 / CECT 9043 / HFP020203 / CcI3)</name>
    <dbReference type="NCBI Taxonomy" id="106370"/>
    <lineage>
        <taxon>Bacteria</taxon>
        <taxon>Bacillati</taxon>
        <taxon>Actinomycetota</taxon>
        <taxon>Actinomycetes</taxon>
        <taxon>Frankiales</taxon>
        <taxon>Frankiaceae</taxon>
        <taxon>Frankia</taxon>
    </lineage>
</organism>
<dbReference type="EMBL" id="CP000249">
    <property type="protein sequence ID" value="ABD12076.1"/>
    <property type="molecule type" value="Genomic_DNA"/>
</dbReference>
<dbReference type="RefSeq" id="WP_011437106.1">
    <property type="nucleotide sequence ID" value="NC_007777.1"/>
</dbReference>
<dbReference type="AlphaFoldDB" id="Q2J9G6"/>
<dbReference type="Proteomes" id="UP000001937">
    <property type="component" value="Chromosome"/>
</dbReference>
<dbReference type="eggNOG" id="ENOG50336WS">
    <property type="taxonomic scope" value="Bacteria"/>
</dbReference>
<proteinExistence type="predicted"/>
<protein>
    <recommendedName>
        <fullName evidence="4">Replication-relaxation</fullName>
    </recommendedName>
</protein>
<dbReference type="InterPro" id="IPR025855">
    <property type="entry name" value="Replic_Relax"/>
</dbReference>
<dbReference type="Pfam" id="PF13814">
    <property type="entry name" value="Replic_Relax"/>
    <property type="match status" value="1"/>
</dbReference>
<keyword evidence="3" id="KW-1185">Reference proteome</keyword>
<dbReference type="KEGG" id="fra:Francci3_2715"/>
<evidence type="ECO:0000256" key="1">
    <source>
        <dbReference type="SAM" id="MobiDB-lite"/>
    </source>
</evidence>